<dbReference type="AlphaFoldDB" id="I5B6Y9"/>
<reference evidence="1 2" key="1">
    <citation type="submission" date="2011-09" db="EMBL/GenBank/DDBJ databases">
        <authorList>
            <consortium name="US DOE Joint Genome Institute (JGI-PGF)"/>
            <person name="Lucas S."/>
            <person name="Han J."/>
            <person name="Lapidus A."/>
            <person name="Cheng J.-F."/>
            <person name="Goodwin L."/>
            <person name="Pitluck S."/>
            <person name="Peters L."/>
            <person name="Land M.L."/>
            <person name="Hauser L."/>
            <person name="Orellana R."/>
            <person name="Lovley D."/>
            <person name="Woyke T.J."/>
        </authorList>
    </citation>
    <scope>NUCLEOTIDE SEQUENCE [LARGE SCALE GENOMIC DNA]</scope>
    <source>
        <strain evidence="1 2">2ac9</strain>
    </source>
</reference>
<evidence type="ECO:0000313" key="2">
    <source>
        <dbReference type="Proteomes" id="UP000005778"/>
    </source>
</evidence>
<sequence>MYLTPNENFMEWAKNIIMSATDSNFSIEDAQAYIAAAIPSELETDIESYLALISSVSDMSPMIDEISTLLEEILNGDSSVVTITPPMQTLDISNLPSVINVSADFGAGYTPEGSSSTYTGLVLINITDIVMTETGLSANAAITATNVQRDSRLILNGAMTLEISLAASGEDAIIQANLNFSNLQSVDVSMNGRMEISMPFSDSSEQPIILTLTNFETSDMQASGTIIVTPVSTDIYDMELDLTTHEGDVEGTARIDSTTSPQTIISTPVAPITVGEYRVLFNDIVMDQEVCTDTAAGGTIVITGDSETKTITFDNCAYTVK</sequence>
<proteinExistence type="predicted"/>
<dbReference type="EMBL" id="CM001488">
    <property type="protein sequence ID" value="EIM65252.1"/>
    <property type="molecule type" value="Genomic_DNA"/>
</dbReference>
<dbReference type="HOGENOM" id="CLU_865272_0_0_7"/>
<accession>I5B6Y9</accession>
<protein>
    <submittedName>
        <fullName evidence="1">Uncharacterized protein</fullName>
    </submittedName>
</protein>
<name>I5B6Y9_9BACT</name>
<gene>
    <name evidence="1" type="ORF">DespoDRAFT_03490</name>
</gene>
<organism evidence="1 2">
    <name type="scientific">Desulfobacter postgatei 2ac9</name>
    <dbReference type="NCBI Taxonomy" id="879212"/>
    <lineage>
        <taxon>Bacteria</taxon>
        <taxon>Pseudomonadati</taxon>
        <taxon>Thermodesulfobacteriota</taxon>
        <taxon>Desulfobacteria</taxon>
        <taxon>Desulfobacterales</taxon>
        <taxon>Desulfobacteraceae</taxon>
        <taxon>Desulfobacter</taxon>
    </lineage>
</organism>
<reference evidence="1 2" key="2">
    <citation type="submission" date="2012-02" db="EMBL/GenBank/DDBJ databases">
        <title>Improved High-Quality Draft sequence of Desulfobacter postgatei 2ac9.</title>
        <authorList>
            <consortium name="US DOE Joint Genome Institute"/>
            <person name="Lucas S."/>
            <person name="Han J."/>
            <person name="Lapidus A."/>
            <person name="Cheng J.-F."/>
            <person name="Goodwin L."/>
            <person name="Pitluck S."/>
            <person name="Peters L."/>
            <person name="Ovchinnikova G."/>
            <person name="Held B."/>
            <person name="Detter J.C."/>
            <person name="Han C."/>
            <person name="Tapia R."/>
            <person name="Land M."/>
            <person name="Hauser L."/>
            <person name="Kyrpides N."/>
            <person name="Ivanova N."/>
            <person name="Pagani I."/>
            <person name="Orellana R."/>
            <person name="Lovley D."/>
            <person name="Woyke T."/>
        </authorList>
    </citation>
    <scope>NUCLEOTIDE SEQUENCE [LARGE SCALE GENOMIC DNA]</scope>
    <source>
        <strain evidence="1 2">2ac9</strain>
    </source>
</reference>
<dbReference type="Proteomes" id="UP000005778">
    <property type="component" value="Chromosome"/>
</dbReference>
<keyword evidence="2" id="KW-1185">Reference proteome</keyword>
<evidence type="ECO:0000313" key="1">
    <source>
        <dbReference type="EMBL" id="EIM65252.1"/>
    </source>
</evidence>